<gene>
    <name evidence="2" type="ORF">C1645_840658</name>
</gene>
<feature type="region of interest" description="Disordered" evidence="1">
    <location>
        <begin position="57"/>
        <end position="105"/>
    </location>
</feature>
<evidence type="ECO:0000313" key="3">
    <source>
        <dbReference type="Proteomes" id="UP000265703"/>
    </source>
</evidence>
<name>A0A397S9Q4_9GLOM</name>
<dbReference type="Proteomes" id="UP000265703">
    <property type="component" value="Unassembled WGS sequence"/>
</dbReference>
<protein>
    <submittedName>
        <fullName evidence="2">Uncharacterized protein</fullName>
    </submittedName>
</protein>
<comment type="caution">
    <text evidence="2">The sequence shown here is derived from an EMBL/GenBank/DDBJ whole genome shotgun (WGS) entry which is preliminary data.</text>
</comment>
<evidence type="ECO:0000256" key="1">
    <source>
        <dbReference type="SAM" id="MobiDB-lite"/>
    </source>
</evidence>
<feature type="compositionally biased region" description="Basic and acidic residues" evidence="1">
    <location>
        <begin position="57"/>
        <end position="73"/>
    </location>
</feature>
<dbReference type="AlphaFoldDB" id="A0A397S9Q4"/>
<feature type="compositionally biased region" description="Gly residues" evidence="1">
    <location>
        <begin position="76"/>
        <end position="105"/>
    </location>
</feature>
<proteinExistence type="predicted"/>
<sequence>MIWSDTEINALITKRRQTNQDMKLYAANDRRGVRHHAGRIYFADFCMRFWEEPGNRDYAKKERSRLTRGRDEDVGGGDGGEGGGRGGGGGDGNSGGSGNENVGCG</sequence>
<organism evidence="2 3">
    <name type="scientific">Glomus cerebriforme</name>
    <dbReference type="NCBI Taxonomy" id="658196"/>
    <lineage>
        <taxon>Eukaryota</taxon>
        <taxon>Fungi</taxon>
        <taxon>Fungi incertae sedis</taxon>
        <taxon>Mucoromycota</taxon>
        <taxon>Glomeromycotina</taxon>
        <taxon>Glomeromycetes</taxon>
        <taxon>Glomerales</taxon>
        <taxon>Glomeraceae</taxon>
        <taxon>Glomus</taxon>
    </lineage>
</organism>
<keyword evidence="3" id="KW-1185">Reference proteome</keyword>
<dbReference type="OrthoDB" id="2390501at2759"/>
<accession>A0A397S9Q4</accession>
<evidence type="ECO:0000313" key="2">
    <source>
        <dbReference type="EMBL" id="RIA79451.1"/>
    </source>
</evidence>
<reference evidence="2 3" key="1">
    <citation type="submission" date="2018-06" db="EMBL/GenBank/DDBJ databases">
        <title>Comparative genomics reveals the genomic features of Rhizophagus irregularis, R. cerebriforme, R. diaphanum and Gigaspora rosea, and their symbiotic lifestyle signature.</title>
        <authorList>
            <person name="Morin E."/>
            <person name="San Clemente H."/>
            <person name="Chen E.C.H."/>
            <person name="De La Providencia I."/>
            <person name="Hainaut M."/>
            <person name="Kuo A."/>
            <person name="Kohler A."/>
            <person name="Murat C."/>
            <person name="Tang N."/>
            <person name="Roy S."/>
            <person name="Loubradou J."/>
            <person name="Henrissat B."/>
            <person name="Grigoriev I.V."/>
            <person name="Corradi N."/>
            <person name="Roux C."/>
            <person name="Martin F.M."/>
        </authorList>
    </citation>
    <scope>NUCLEOTIDE SEQUENCE [LARGE SCALE GENOMIC DNA]</scope>
    <source>
        <strain evidence="2 3">DAOM 227022</strain>
    </source>
</reference>
<dbReference type="EMBL" id="QKYT01001291">
    <property type="protein sequence ID" value="RIA79451.1"/>
    <property type="molecule type" value="Genomic_DNA"/>
</dbReference>